<gene>
    <name evidence="1" type="ORF">DFQ59_109137</name>
</gene>
<sequence>MSDLTIRYRFQSDSTEPTEARFELDLDPQRLEPRRAAEDDLPRWVELDYYQCAHCPLRPDSHPHCPLALSLLPLVTRLGHWRSYLPVHLEVTTDERTVSAETTAQEAISSLMGLLIATSGCPHTRFLKPMARFHLPLSSPDETFYRVVSMYSLAQYFRGRHWLPVDFGFDALFERYEALGAVNDAVVNRLRAATREDGTLNAIVMLDALTQYVPTSLEDSLAELEHLFHGYLKEPPEGSQA</sequence>
<reference evidence="1 2" key="1">
    <citation type="submission" date="2018-07" db="EMBL/GenBank/DDBJ databases">
        <title>Genomic Encyclopedia of Type Strains, Phase IV (KMG-IV): sequencing the most valuable type-strain genomes for metagenomic binning, comparative biology and taxonomic classification.</title>
        <authorList>
            <person name="Goeker M."/>
        </authorList>
    </citation>
    <scope>NUCLEOTIDE SEQUENCE [LARGE SCALE GENOMIC DNA]</scope>
    <source>
        <strain evidence="1 2">DSM 26407</strain>
    </source>
</reference>
<evidence type="ECO:0000313" key="2">
    <source>
        <dbReference type="Proteomes" id="UP000252707"/>
    </source>
</evidence>
<dbReference type="AlphaFoldDB" id="A0A369C0N1"/>
<dbReference type="Pfam" id="PF21842">
    <property type="entry name" value="DUF6901"/>
    <property type="match status" value="1"/>
</dbReference>
<organism evidence="1 2">
    <name type="scientific">Thioalbus denitrificans</name>
    <dbReference type="NCBI Taxonomy" id="547122"/>
    <lineage>
        <taxon>Bacteria</taxon>
        <taxon>Pseudomonadati</taxon>
        <taxon>Pseudomonadota</taxon>
        <taxon>Gammaproteobacteria</taxon>
        <taxon>Chromatiales</taxon>
        <taxon>Ectothiorhodospiraceae</taxon>
        <taxon>Thioalbus</taxon>
    </lineage>
</organism>
<dbReference type="Proteomes" id="UP000252707">
    <property type="component" value="Unassembled WGS sequence"/>
</dbReference>
<accession>A0A369C0N1</accession>
<dbReference type="EMBL" id="QPJY01000009">
    <property type="protein sequence ID" value="RCX26608.1"/>
    <property type="molecule type" value="Genomic_DNA"/>
</dbReference>
<comment type="caution">
    <text evidence="1">The sequence shown here is derived from an EMBL/GenBank/DDBJ whole genome shotgun (WGS) entry which is preliminary data.</text>
</comment>
<keyword evidence="2" id="KW-1185">Reference proteome</keyword>
<name>A0A369C0N1_9GAMM</name>
<dbReference type="OrthoDB" id="9813686at2"/>
<proteinExistence type="predicted"/>
<dbReference type="InterPro" id="IPR054196">
    <property type="entry name" value="DUF6901"/>
</dbReference>
<protein>
    <submittedName>
        <fullName evidence="1">Uncharacterized protein</fullName>
    </submittedName>
</protein>
<dbReference type="RefSeq" id="WP_114280686.1">
    <property type="nucleotide sequence ID" value="NZ_QPJY01000009.1"/>
</dbReference>
<evidence type="ECO:0000313" key="1">
    <source>
        <dbReference type="EMBL" id="RCX26608.1"/>
    </source>
</evidence>